<keyword evidence="1" id="KW-0175">Coiled coil</keyword>
<accession>A0A6C0H483</accession>
<dbReference type="AlphaFoldDB" id="A0A6C0H483"/>
<feature type="transmembrane region" description="Helical" evidence="3">
    <location>
        <begin position="300"/>
        <end position="318"/>
    </location>
</feature>
<evidence type="ECO:0000256" key="2">
    <source>
        <dbReference type="SAM" id="MobiDB-lite"/>
    </source>
</evidence>
<protein>
    <submittedName>
        <fullName evidence="4">Uncharacterized protein</fullName>
    </submittedName>
</protein>
<feature type="transmembrane region" description="Helical" evidence="3">
    <location>
        <begin position="107"/>
        <end position="125"/>
    </location>
</feature>
<feature type="coiled-coil region" evidence="1">
    <location>
        <begin position="320"/>
        <end position="347"/>
    </location>
</feature>
<feature type="transmembrane region" description="Helical" evidence="3">
    <location>
        <begin position="51"/>
        <end position="68"/>
    </location>
</feature>
<organism evidence="4">
    <name type="scientific">viral metagenome</name>
    <dbReference type="NCBI Taxonomy" id="1070528"/>
    <lineage>
        <taxon>unclassified sequences</taxon>
        <taxon>metagenomes</taxon>
        <taxon>organismal metagenomes</taxon>
    </lineage>
</organism>
<name>A0A6C0H483_9ZZZZ</name>
<feature type="region of interest" description="Disordered" evidence="2">
    <location>
        <begin position="226"/>
        <end position="245"/>
    </location>
</feature>
<reference evidence="4" key="1">
    <citation type="journal article" date="2020" name="Nature">
        <title>Giant virus diversity and host interactions through global metagenomics.</title>
        <authorList>
            <person name="Schulz F."/>
            <person name="Roux S."/>
            <person name="Paez-Espino D."/>
            <person name="Jungbluth S."/>
            <person name="Walsh D.A."/>
            <person name="Denef V.J."/>
            <person name="McMahon K.D."/>
            <person name="Konstantinidis K.T."/>
            <person name="Eloe-Fadrosh E.A."/>
            <person name="Kyrpides N.C."/>
            <person name="Woyke T."/>
        </authorList>
    </citation>
    <scope>NUCLEOTIDE SEQUENCE</scope>
    <source>
        <strain evidence="4">GVMAG-M-3300023179-63</strain>
    </source>
</reference>
<proteinExistence type="predicted"/>
<evidence type="ECO:0000256" key="1">
    <source>
        <dbReference type="SAM" id="Coils"/>
    </source>
</evidence>
<sequence>MAEISLPNPGSTTMYFIGITIILIVVTIIKINSAKDFNTISARRENNIYNIIYILVVIIGSYFINVTISKAMCNQSIQWGYILLITLLPWIVIFITLYGILYLFPGWITPFSNTIGYLVIVAFGVEKIYGNIFKTGDEALENPELVKAIANMSSNKTKFINQISSDLIEFIDFFKNMKDAVKSNIIIPNIPSSSASSDEINSAASFNMDVVGSKINATSGDATSKYSKNYEGGAPGDENKSMLPRTSVSSLFRRRPKDAASGNIIYKTDTTTASDNKETNIDYLLKFYRLLVIKQFIGKMVWYILAGILICSISYNLIINMSCEKSLDELTKEYEAASAEITESRLNIDPPTLATPSGVVLNNSSSADITAGLKQQFGTQ</sequence>
<feature type="transmembrane region" description="Helical" evidence="3">
    <location>
        <begin position="12"/>
        <end position="31"/>
    </location>
</feature>
<evidence type="ECO:0000313" key="4">
    <source>
        <dbReference type="EMBL" id="QHT75372.1"/>
    </source>
</evidence>
<keyword evidence="3" id="KW-1133">Transmembrane helix</keyword>
<feature type="transmembrane region" description="Helical" evidence="3">
    <location>
        <begin position="80"/>
        <end position="101"/>
    </location>
</feature>
<keyword evidence="3" id="KW-0472">Membrane</keyword>
<dbReference type="EMBL" id="MN739868">
    <property type="protein sequence ID" value="QHT75372.1"/>
    <property type="molecule type" value="Genomic_DNA"/>
</dbReference>
<keyword evidence="3" id="KW-0812">Transmembrane</keyword>
<evidence type="ECO:0000256" key="3">
    <source>
        <dbReference type="SAM" id="Phobius"/>
    </source>
</evidence>